<gene>
    <name evidence="8" type="ORF">GCM10007301_21500</name>
</gene>
<dbReference type="Pfam" id="PF00691">
    <property type="entry name" value="OmpA"/>
    <property type="match status" value="1"/>
</dbReference>
<reference evidence="8" key="1">
    <citation type="journal article" date="2014" name="Int. J. Syst. Evol. Microbiol.">
        <title>Complete genome sequence of Corynebacterium casei LMG S-19264T (=DSM 44701T), isolated from a smear-ripened cheese.</title>
        <authorList>
            <consortium name="US DOE Joint Genome Institute (JGI-PGF)"/>
            <person name="Walter F."/>
            <person name="Albersmeier A."/>
            <person name="Kalinowski J."/>
            <person name="Ruckert C."/>
        </authorList>
    </citation>
    <scope>NUCLEOTIDE SEQUENCE</scope>
    <source>
        <strain evidence="8">CCM 7897</strain>
    </source>
</reference>
<dbReference type="InterPro" id="IPR006664">
    <property type="entry name" value="OMP_bac"/>
</dbReference>
<keyword evidence="6" id="KW-0812">Transmembrane</keyword>
<comment type="subcellular location">
    <subcellularLocation>
        <location evidence="1">Cell outer membrane</location>
    </subcellularLocation>
</comment>
<accession>A0A917BZF1</accession>
<name>A0A917BZF1_9HYPH</name>
<keyword evidence="2 4" id="KW-0472">Membrane</keyword>
<dbReference type="GO" id="GO:0009279">
    <property type="term" value="C:cell outer membrane"/>
    <property type="evidence" value="ECO:0007669"/>
    <property type="project" value="UniProtKB-SubCell"/>
</dbReference>
<feature type="transmembrane region" description="Helical" evidence="6">
    <location>
        <begin position="24"/>
        <end position="48"/>
    </location>
</feature>
<keyword evidence="6" id="KW-1133">Transmembrane helix</keyword>
<feature type="transmembrane region" description="Helical" evidence="6">
    <location>
        <begin position="194"/>
        <end position="218"/>
    </location>
</feature>
<evidence type="ECO:0000256" key="6">
    <source>
        <dbReference type="SAM" id="Phobius"/>
    </source>
</evidence>
<dbReference type="EMBL" id="BMCT01000002">
    <property type="protein sequence ID" value="GGF61447.1"/>
    <property type="molecule type" value="Genomic_DNA"/>
</dbReference>
<evidence type="ECO:0000256" key="2">
    <source>
        <dbReference type="ARBA" id="ARBA00023136"/>
    </source>
</evidence>
<keyword evidence="3" id="KW-0998">Cell outer membrane</keyword>
<dbReference type="InterPro" id="IPR006665">
    <property type="entry name" value="OmpA-like"/>
</dbReference>
<feature type="region of interest" description="Disordered" evidence="5">
    <location>
        <begin position="320"/>
        <end position="357"/>
    </location>
</feature>
<sequence length="357" mass="38514">MILDGVMGELLPLADTLRGHALEWFGPFAGMVTVAGQILAAVLALLLIGAGRRLWAPPGHGLQDFAPRIAGLLALVGVVILYAASRGGDTTLSFLQVAIWTAAILLVSAIVYVVAYQLLTLQCPGEAKTYVRGLRLQRDAWRVLINDKGPPPLPLERTFSDEDRPSDARNYFCGCDRAVPEWIWTRGSLVAAQLLLFLLYIPLAVSVILLLAASSFAVQQLDTKVVKTPTATVAQLPADLLFDYDKSTLRPDAQAALEPIAQLIRDRWKSGPVIVAGYSDGKGSDAYNDRLSKDRATSVAQWLATQGKLAHVPFDVQGLGKRDPVAPNALPDGRDNPDGRSRNRRVVVVVPDAAKAN</sequence>
<dbReference type="Gene3D" id="3.30.1330.60">
    <property type="entry name" value="OmpA-like domain"/>
    <property type="match status" value="1"/>
</dbReference>
<feature type="transmembrane region" description="Helical" evidence="6">
    <location>
        <begin position="97"/>
        <end position="119"/>
    </location>
</feature>
<dbReference type="PANTHER" id="PTHR30329">
    <property type="entry name" value="STATOR ELEMENT OF FLAGELLAR MOTOR COMPLEX"/>
    <property type="match status" value="1"/>
</dbReference>
<dbReference type="CDD" id="cd07185">
    <property type="entry name" value="OmpA_C-like"/>
    <property type="match status" value="1"/>
</dbReference>
<dbReference type="PRINTS" id="PR01021">
    <property type="entry name" value="OMPADOMAIN"/>
</dbReference>
<keyword evidence="9" id="KW-1185">Reference proteome</keyword>
<evidence type="ECO:0000256" key="1">
    <source>
        <dbReference type="ARBA" id="ARBA00004442"/>
    </source>
</evidence>
<evidence type="ECO:0000256" key="5">
    <source>
        <dbReference type="SAM" id="MobiDB-lite"/>
    </source>
</evidence>
<dbReference type="InterPro" id="IPR036737">
    <property type="entry name" value="OmpA-like_sf"/>
</dbReference>
<evidence type="ECO:0000259" key="7">
    <source>
        <dbReference type="PROSITE" id="PS51123"/>
    </source>
</evidence>
<evidence type="ECO:0000256" key="3">
    <source>
        <dbReference type="ARBA" id="ARBA00023237"/>
    </source>
</evidence>
<evidence type="ECO:0000313" key="9">
    <source>
        <dbReference type="Proteomes" id="UP000606044"/>
    </source>
</evidence>
<evidence type="ECO:0000313" key="8">
    <source>
        <dbReference type="EMBL" id="GGF61447.1"/>
    </source>
</evidence>
<protein>
    <recommendedName>
        <fullName evidence="7">OmpA-like domain-containing protein</fullName>
    </recommendedName>
</protein>
<comment type="caution">
    <text evidence="8">The sequence shown here is derived from an EMBL/GenBank/DDBJ whole genome shotgun (WGS) entry which is preliminary data.</text>
</comment>
<evidence type="ECO:0000256" key="4">
    <source>
        <dbReference type="PROSITE-ProRule" id="PRU00473"/>
    </source>
</evidence>
<proteinExistence type="predicted"/>
<dbReference type="SUPFAM" id="SSF103088">
    <property type="entry name" value="OmpA-like"/>
    <property type="match status" value="1"/>
</dbReference>
<feature type="compositionally biased region" description="Basic and acidic residues" evidence="5">
    <location>
        <begin position="332"/>
        <end position="341"/>
    </location>
</feature>
<dbReference type="Proteomes" id="UP000606044">
    <property type="component" value="Unassembled WGS sequence"/>
</dbReference>
<dbReference type="PROSITE" id="PS51123">
    <property type="entry name" value="OMPA_2"/>
    <property type="match status" value="1"/>
</dbReference>
<dbReference type="PANTHER" id="PTHR30329:SF21">
    <property type="entry name" value="LIPOPROTEIN YIAD-RELATED"/>
    <property type="match status" value="1"/>
</dbReference>
<dbReference type="InterPro" id="IPR050330">
    <property type="entry name" value="Bact_OuterMem_StrucFunc"/>
</dbReference>
<organism evidence="8 9">
    <name type="scientific">Azorhizobium oxalatiphilum</name>
    <dbReference type="NCBI Taxonomy" id="980631"/>
    <lineage>
        <taxon>Bacteria</taxon>
        <taxon>Pseudomonadati</taxon>
        <taxon>Pseudomonadota</taxon>
        <taxon>Alphaproteobacteria</taxon>
        <taxon>Hyphomicrobiales</taxon>
        <taxon>Xanthobacteraceae</taxon>
        <taxon>Azorhizobium</taxon>
    </lineage>
</organism>
<feature type="transmembrane region" description="Helical" evidence="6">
    <location>
        <begin position="69"/>
        <end position="85"/>
    </location>
</feature>
<dbReference type="AlphaFoldDB" id="A0A917BZF1"/>
<feature type="domain" description="OmpA-like" evidence="7">
    <location>
        <begin position="229"/>
        <end position="354"/>
    </location>
</feature>
<reference evidence="8" key="2">
    <citation type="submission" date="2020-09" db="EMBL/GenBank/DDBJ databases">
        <authorList>
            <person name="Sun Q."/>
            <person name="Sedlacek I."/>
        </authorList>
    </citation>
    <scope>NUCLEOTIDE SEQUENCE</scope>
    <source>
        <strain evidence="8">CCM 7897</strain>
    </source>
</reference>